<dbReference type="SMART" id="SM00470">
    <property type="entry name" value="ParB"/>
    <property type="match status" value="1"/>
</dbReference>
<evidence type="ECO:0000313" key="3">
    <source>
        <dbReference type="EMBL" id="MCP2314136.1"/>
    </source>
</evidence>
<organism evidence="3 4">
    <name type="scientific">Kitasatospora paracochleata</name>
    <dbReference type="NCBI Taxonomy" id="58354"/>
    <lineage>
        <taxon>Bacteria</taxon>
        <taxon>Bacillati</taxon>
        <taxon>Actinomycetota</taxon>
        <taxon>Actinomycetes</taxon>
        <taxon>Kitasatosporales</taxon>
        <taxon>Streptomycetaceae</taxon>
        <taxon>Kitasatospora</taxon>
    </lineage>
</organism>
<dbReference type="Proteomes" id="UP001206483">
    <property type="component" value="Unassembled WGS sequence"/>
</dbReference>
<keyword evidence="4" id="KW-1185">Reference proteome</keyword>
<dbReference type="PANTHER" id="PTHR33375">
    <property type="entry name" value="CHROMOSOME-PARTITIONING PROTEIN PARB-RELATED"/>
    <property type="match status" value="1"/>
</dbReference>
<evidence type="ECO:0000256" key="1">
    <source>
        <dbReference type="SAM" id="MobiDB-lite"/>
    </source>
</evidence>
<dbReference type="EMBL" id="JAMZDX010000008">
    <property type="protein sequence ID" value="MCP2314136.1"/>
    <property type="molecule type" value="Genomic_DNA"/>
</dbReference>
<evidence type="ECO:0000259" key="2">
    <source>
        <dbReference type="SMART" id="SM00470"/>
    </source>
</evidence>
<dbReference type="SUPFAM" id="SSF110849">
    <property type="entry name" value="ParB/Sulfiredoxin"/>
    <property type="match status" value="1"/>
</dbReference>
<evidence type="ECO:0000313" key="4">
    <source>
        <dbReference type="Proteomes" id="UP001206483"/>
    </source>
</evidence>
<reference evidence="3 4" key="1">
    <citation type="submission" date="2022-06" db="EMBL/GenBank/DDBJ databases">
        <title>Sequencing the genomes of 1000 actinobacteria strains.</title>
        <authorList>
            <person name="Klenk H.-P."/>
        </authorList>
    </citation>
    <scope>NUCLEOTIDE SEQUENCE [LARGE SCALE GENOMIC DNA]</scope>
    <source>
        <strain evidence="3 4">DSM 41656</strain>
    </source>
</reference>
<dbReference type="Gene3D" id="1.10.10.2830">
    <property type="match status" value="1"/>
</dbReference>
<dbReference type="Pfam" id="PF02195">
    <property type="entry name" value="ParB_N"/>
    <property type="match status" value="1"/>
</dbReference>
<dbReference type="InterPro" id="IPR036086">
    <property type="entry name" value="ParB/Sulfiredoxin_sf"/>
</dbReference>
<gene>
    <name evidence="3" type="ORF">FHR36_007335</name>
</gene>
<dbReference type="InterPro" id="IPR003115">
    <property type="entry name" value="ParB_N"/>
</dbReference>
<name>A0ABT1J9K5_9ACTN</name>
<sequence length="449" mass="49288">MDLSPRRRSIWDIPDDADAPAPTVPDITGRQVPLHKLWANPFNPRIVHDDAEIDAMAESIKSEGLLQDLMIADVGPFLTYWTDRLRAAPRQRALLTESLTKARPDDYVILIGHNRHAACARAGLDHAPCRLRNDKINRARVLALPENLRRIKLNPIEEALGFQGAVEDGLTQAEIASQVGCRQPHISRRLKLLHLVDDLRDAVMTGDLRTADAELIAGTLPDGDHRQAHVLDRMRTHGMSAPAALAHLEKARAFHDPTEDQPGDPTPSRPTAGAPADTLPEAALQPDGPRPDAPQPNAEPTQPTTGPSMPPPPTADGSLTRTEACQHLLQATTAPNPREALRLLTPAVLLAGPAEHRLARTWLQPAPTTRSTHRQPFADLLDHPKAANQAALAIALAALEHRTQHTPRPWTPADRTYIEHLTRHAGYHPTPWEQDRLHTKAPTADIPTE</sequence>
<protein>
    <submittedName>
        <fullName evidence="3">ParB/RepB/Spo0J family partition protein</fullName>
    </submittedName>
</protein>
<dbReference type="Pfam" id="PF17762">
    <property type="entry name" value="HTH_ParB"/>
    <property type="match status" value="1"/>
</dbReference>
<proteinExistence type="predicted"/>
<dbReference type="SUPFAM" id="SSF109709">
    <property type="entry name" value="KorB DNA-binding domain-like"/>
    <property type="match status" value="1"/>
</dbReference>
<dbReference type="Gene3D" id="3.90.1530.30">
    <property type="match status" value="1"/>
</dbReference>
<dbReference type="PANTHER" id="PTHR33375:SF7">
    <property type="entry name" value="CHROMOSOME 2-PARTITIONING PROTEIN PARB-RELATED"/>
    <property type="match status" value="1"/>
</dbReference>
<feature type="region of interest" description="Disordered" evidence="1">
    <location>
        <begin position="255"/>
        <end position="319"/>
    </location>
</feature>
<accession>A0ABT1J9K5</accession>
<dbReference type="InterPro" id="IPR041468">
    <property type="entry name" value="HTH_ParB/Spo0J"/>
</dbReference>
<dbReference type="RefSeq" id="WP_253804474.1">
    <property type="nucleotide sequence ID" value="NZ_JAMZDX010000008.1"/>
</dbReference>
<dbReference type="InterPro" id="IPR050336">
    <property type="entry name" value="Chromosome_partition/occlusion"/>
</dbReference>
<feature type="region of interest" description="Disordered" evidence="1">
    <location>
        <begin position="428"/>
        <end position="449"/>
    </location>
</feature>
<feature type="domain" description="ParB-like N-terminal" evidence="2">
    <location>
        <begin position="30"/>
        <end position="148"/>
    </location>
</feature>
<comment type="caution">
    <text evidence="3">The sequence shown here is derived from an EMBL/GenBank/DDBJ whole genome shotgun (WGS) entry which is preliminary data.</text>
</comment>